<dbReference type="Proteomes" id="UP000531251">
    <property type="component" value="Unassembled WGS sequence"/>
</dbReference>
<dbReference type="EMBL" id="JAATJB010000006">
    <property type="protein sequence ID" value="NJB98004.1"/>
    <property type="molecule type" value="Genomic_DNA"/>
</dbReference>
<dbReference type="AlphaFoldDB" id="A0A7X5XZ22"/>
<dbReference type="InterPro" id="IPR010664">
    <property type="entry name" value="LipoPS_assembly_LptC-rel"/>
</dbReference>
<keyword evidence="1" id="KW-0472">Membrane</keyword>
<dbReference type="RefSeq" id="WP_125976876.1">
    <property type="nucleotide sequence ID" value="NZ_BAAADY010000047.1"/>
</dbReference>
<comment type="caution">
    <text evidence="2">The sequence shown here is derived from an EMBL/GenBank/DDBJ whole genome shotgun (WGS) entry which is preliminary data.</text>
</comment>
<keyword evidence="3" id="KW-1185">Reference proteome</keyword>
<protein>
    <submittedName>
        <fullName evidence="2">Lipopolysaccharide export system protein LptC</fullName>
    </submittedName>
</protein>
<dbReference type="Pfam" id="PF06835">
    <property type="entry name" value="LptC"/>
    <property type="match status" value="1"/>
</dbReference>
<proteinExistence type="predicted"/>
<feature type="transmembrane region" description="Helical" evidence="1">
    <location>
        <begin position="28"/>
        <end position="53"/>
    </location>
</feature>
<evidence type="ECO:0000256" key="1">
    <source>
        <dbReference type="SAM" id="Phobius"/>
    </source>
</evidence>
<organism evidence="2 3">
    <name type="scientific">Sphingomonas trueperi</name>
    <dbReference type="NCBI Taxonomy" id="53317"/>
    <lineage>
        <taxon>Bacteria</taxon>
        <taxon>Pseudomonadati</taxon>
        <taxon>Pseudomonadota</taxon>
        <taxon>Alphaproteobacteria</taxon>
        <taxon>Sphingomonadales</taxon>
        <taxon>Sphingomonadaceae</taxon>
        <taxon>Sphingomonas</taxon>
    </lineage>
</organism>
<dbReference type="Gene3D" id="2.60.450.10">
    <property type="entry name" value="Lipopolysaccharide (LPS) transport protein A like domain"/>
    <property type="match status" value="1"/>
</dbReference>
<keyword evidence="1" id="KW-1133">Transmembrane helix</keyword>
<gene>
    <name evidence="2" type="ORF">GGR89_002331</name>
</gene>
<name>A0A7X5XZ22_9SPHN</name>
<evidence type="ECO:0000313" key="2">
    <source>
        <dbReference type="EMBL" id="NJB98004.1"/>
    </source>
</evidence>
<sequence length="214" mass="23256">MSEIAARLTTQKRAWAHPGSSHDRSVRIALVLLPILIGALAAFLVSAPLFMGGDVSFVLDKKKVAMSPERLLTSAADYRGEDSKGRQFELHAGSAVQRNSAEPVVQLNQLSARLNLSDGPATLVANKGRYMLNTDQMLIDGPIRFQTSDGYILNTNDATIDLKTRQLESGGAVTGNTPTGTFRADHLRADLDKRLITLEGNAHLRMTPKPARRP</sequence>
<evidence type="ECO:0000313" key="3">
    <source>
        <dbReference type="Proteomes" id="UP000531251"/>
    </source>
</evidence>
<reference evidence="2 3" key="1">
    <citation type="submission" date="2020-03" db="EMBL/GenBank/DDBJ databases">
        <title>Genomic Encyclopedia of Type Strains, Phase IV (KMG-IV): sequencing the most valuable type-strain genomes for metagenomic binning, comparative biology and taxonomic classification.</title>
        <authorList>
            <person name="Goeker M."/>
        </authorList>
    </citation>
    <scope>NUCLEOTIDE SEQUENCE [LARGE SCALE GENOMIC DNA]</scope>
    <source>
        <strain evidence="2 3">DSM 7225</strain>
    </source>
</reference>
<keyword evidence="1" id="KW-0812">Transmembrane</keyword>
<accession>A0A7X5XZ22</accession>